<dbReference type="SUPFAM" id="SSF53254">
    <property type="entry name" value="Phosphoglycerate mutase-like"/>
    <property type="match status" value="1"/>
</dbReference>
<dbReference type="EMBL" id="QWLA01000022">
    <property type="protein sequence ID" value="RIH87157.1"/>
    <property type="molecule type" value="Genomic_DNA"/>
</dbReference>
<dbReference type="Pfam" id="PF00300">
    <property type="entry name" value="His_Phos_1"/>
    <property type="match status" value="1"/>
</dbReference>
<name>A0A399ER87_9DEIN</name>
<dbReference type="InterPro" id="IPR013078">
    <property type="entry name" value="His_Pase_superF_clade-1"/>
</dbReference>
<dbReference type="Gene3D" id="3.40.50.1240">
    <property type="entry name" value="Phosphoglycerate mutase-like"/>
    <property type="match status" value="1"/>
</dbReference>
<dbReference type="OrthoDB" id="194934at2"/>
<dbReference type="CDD" id="cd07067">
    <property type="entry name" value="HP_PGM_like"/>
    <property type="match status" value="1"/>
</dbReference>
<dbReference type="InterPro" id="IPR004449">
    <property type="entry name" value="SixA"/>
</dbReference>
<evidence type="ECO:0000313" key="1">
    <source>
        <dbReference type="EMBL" id="RIH87157.1"/>
    </source>
</evidence>
<comment type="caution">
    <text evidence="1">The sequence shown here is derived from an EMBL/GenBank/DDBJ whole genome shotgun (WGS) entry which is preliminary data.</text>
</comment>
<organism evidence="1 2">
    <name type="scientific">Calidithermus roseus</name>
    <dbReference type="NCBI Taxonomy" id="1644118"/>
    <lineage>
        <taxon>Bacteria</taxon>
        <taxon>Thermotogati</taxon>
        <taxon>Deinococcota</taxon>
        <taxon>Deinococci</taxon>
        <taxon>Thermales</taxon>
        <taxon>Thermaceae</taxon>
        <taxon>Calidithermus</taxon>
    </lineage>
</organism>
<dbReference type="RefSeq" id="WP_119276908.1">
    <property type="nucleotide sequence ID" value="NZ_QWLA01000022.1"/>
</dbReference>
<reference evidence="1 2" key="1">
    <citation type="submission" date="2018-08" db="EMBL/GenBank/DDBJ databases">
        <title>Meiothermus roseus NBRC 110900 genome sequencing project.</title>
        <authorList>
            <person name="Da Costa M.S."/>
            <person name="Albuquerque L."/>
            <person name="Raposo P."/>
            <person name="Froufe H.J.C."/>
            <person name="Barroso C.S."/>
            <person name="Egas C."/>
        </authorList>
    </citation>
    <scope>NUCLEOTIDE SEQUENCE [LARGE SCALE GENOMIC DNA]</scope>
    <source>
        <strain evidence="1 2">NBRC 110900</strain>
    </source>
</reference>
<dbReference type="SMART" id="SM00855">
    <property type="entry name" value="PGAM"/>
    <property type="match status" value="1"/>
</dbReference>
<dbReference type="NCBIfam" id="TIGR00249">
    <property type="entry name" value="sixA"/>
    <property type="match status" value="1"/>
</dbReference>
<dbReference type="EC" id="3.1.3.-" evidence="1"/>
<gene>
    <name evidence="1" type="primary">sixA</name>
    <name evidence="1" type="ORF">Mrose_01441</name>
</gene>
<proteinExistence type="predicted"/>
<dbReference type="AlphaFoldDB" id="A0A399ER87"/>
<sequence length="155" mass="17004">MEVFLVRHAIAANALPGQSDDARPLTPEGVERFRLMVRALKKLGVGFDRLYFSPKLRAVQTAELLRPLLQGEAEVTPHLAEAPSSALLEQLRGESVALVGHEPWMGELVAWLLTGERLGERFPFKKGGVAHLEGRPEPGGMRLLAFLPPAIGRKL</sequence>
<dbReference type="Proteomes" id="UP000265341">
    <property type="component" value="Unassembled WGS sequence"/>
</dbReference>
<protein>
    <submittedName>
        <fullName evidence="1">Phosphohistidine phosphatase SixA</fullName>
        <ecNumber evidence="1">3.1.3.-</ecNumber>
    </submittedName>
</protein>
<keyword evidence="1" id="KW-0378">Hydrolase</keyword>
<dbReference type="GO" id="GO:0101006">
    <property type="term" value="F:protein histidine phosphatase activity"/>
    <property type="evidence" value="ECO:0007669"/>
    <property type="project" value="InterPro"/>
</dbReference>
<keyword evidence="2" id="KW-1185">Reference proteome</keyword>
<accession>A0A399ER87</accession>
<dbReference type="GO" id="GO:0005737">
    <property type="term" value="C:cytoplasm"/>
    <property type="evidence" value="ECO:0007669"/>
    <property type="project" value="InterPro"/>
</dbReference>
<evidence type="ECO:0000313" key="2">
    <source>
        <dbReference type="Proteomes" id="UP000265341"/>
    </source>
</evidence>
<dbReference type="InterPro" id="IPR029033">
    <property type="entry name" value="His_PPase_superfam"/>
</dbReference>